<organism evidence="2 3">
    <name type="scientific">Paramecium primaurelia</name>
    <dbReference type="NCBI Taxonomy" id="5886"/>
    <lineage>
        <taxon>Eukaryota</taxon>
        <taxon>Sar</taxon>
        <taxon>Alveolata</taxon>
        <taxon>Ciliophora</taxon>
        <taxon>Intramacronucleata</taxon>
        <taxon>Oligohymenophorea</taxon>
        <taxon>Peniculida</taxon>
        <taxon>Parameciidae</taxon>
        <taxon>Paramecium</taxon>
    </lineage>
</organism>
<evidence type="ECO:0000313" key="2">
    <source>
        <dbReference type="EMBL" id="CAD8043442.1"/>
    </source>
</evidence>
<protein>
    <submittedName>
        <fullName evidence="2">Uncharacterized protein</fullName>
    </submittedName>
</protein>
<evidence type="ECO:0000313" key="3">
    <source>
        <dbReference type="Proteomes" id="UP000688137"/>
    </source>
</evidence>
<dbReference type="Proteomes" id="UP000688137">
    <property type="component" value="Unassembled WGS sequence"/>
</dbReference>
<evidence type="ECO:0000256" key="1">
    <source>
        <dbReference type="SAM" id="MobiDB-lite"/>
    </source>
</evidence>
<gene>
    <name evidence="2" type="ORF">PPRIM_AZ9-3.1.T0050095</name>
</gene>
<accession>A0A8S1JME2</accession>
<feature type="region of interest" description="Disordered" evidence="1">
    <location>
        <begin position="59"/>
        <end position="83"/>
    </location>
</feature>
<proteinExistence type="predicted"/>
<dbReference type="AlphaFoldDB" id="A0A8S1JME2"/>
<reference evidence="2" key="1">
    <citation type="submission" date="2021-01" db="EMBL/GenBank/DDBJ databases">
        <authorList>
            <consortium name="Genoscope - CEA"/>
            <person name="William W."/>
        </authorList>
    </citation>
    <scope>NUCLEOTIDE SEQUENCE</scope>
</reference>
<name>A0A8S1JME2_PARPR</name>
<sequence>MNYELSVNGQKVSILKSAKSLLDCHLLRHQYNRSQKYTPIKKVQNFQFALNSLSQTQTSCQLSTNRSKRTLQSSQKSKREKRFVPSELSQNLELLEKLPKSNQSSIQRLNSPTQHVPNLQFNLNYHLRQLKFKQQLQKDQSWQDFSITPTPRGFTNRVYKVKKNDPKLQFYMDCSKRANE</sequence>
<dbReference type="OMA" id="NDPKLQF"/>
<keyword evidence="3" id="KW-1185">Reference proteome</keyword>
<comment type="caution">
    <text evidence="2">The sequence shown here is derived from an EMBL/GenBank/DDBJ whole genome shotgun (WGS) entry which is preliminary data.</text>
</comment>
<dbReference type="EMBL" id="CAJJDM010000002">
    <property type="protein sequence ID" value="CAD8043442.1"/>
    <property type="molecule type" value="Genomic_DNA"/>
</dbReference>